<dbReference type="AlphaFoldDB" id="A0A250KKH2"/>
<dbReference type="PROSITE" id="PS50983">
    <property type="entry name" value="FE_B12_PBP"/>
    <property type="match status" value="1"/>
</dbReference>
<feature type="domain" description="Fe/B12 periplasmic-binding" evidence="1">
    <location>
        <begin position="119"/>
        <end position="387"/>
    </location>
</feature>
<dbReference type="EMBL" id="AP018050">
    <property type="protein sequence ID" value="BBA30170.1"/>
    <property type="molecule type" value="Genomic_DNA"/>
</dbReference>
<dbReference type="InterPro" id="IPR050902">
    <property type="entry name" value="ABC_Transporter_SBP"/>
</dbReference>
<reference evidence="2 3" key="1">
    <citation type="submission" date="2017-05" db="EMBL/GenBank/DDBJ databases">
        <title>whole genome sequence of Prevotella melaninogenica GAI 07411.</title>
        <authorList>
            <person name="Kondo Y."/>
            <person name="Hoshino T."/>
        </authorList>
    </citation>
    <scope>NUCLEOTIDE SEQUENCE [LARGE SCALE GENOMIC DNA]</scope>
    <source>
        <strain evidence="2 3">GAI 07411</strain>
    </source>
</reference>
<accession>A0A250KKH2</accession>
<proteinExistence type="predicted"/>
<evidence type="ECO:0000313" key="3">
    <source>
        <dbReference type="Proteomes" id="UP000267517"/>
    </source>
</evidence>
<evidence type="ECO:0000313" key="2">
    <source>
        <dbReference type="EMBL" id="BBA30170.1"/>
    </source>
</evidence>
<organism evidence="2 3">
    <name type="scientific">Prevotella melaninogenica</name>
    <dbReference type="NCBI Taxonomy" id="28132"/>
    <lineage>
        <taxon>Bacteria</taxon>
        <taxon>Pseudomonadati</taxon>
        <taxon>Bacteroidota</taxon>
        <taxon>Bacteroidia</taxon>
        <taxon>Bacteroidales</taxon>
        <taxon>Prevotellaceae</taxon>
        <taxon>Prevotella</taxon>
    </lineage>
</organism>
<dbReference type="InterPro" id="IPR002491">
    <property type="entry name" value="ABC_transptr_periplasmic_BD"/>
</dbReference>
<gene>
    <name evidence="2" type="ORF">PMEL_200698</name>
</gene>
<dbReference type="Proteomes" id="UP000267517">
    <property type="component" value="Chromosome II"/>
</dbReference>
<dbReference type="GO" id="GO:0071281">
    <property type="term" value="P:cellular response to iron ion"/>
    <property type="evidence" value="ECO:0007669"/>
    <property type="project" value="TreeGrafter"/>
</dbReference>
<dbReference type="PANTHER" id="PTHR30535:SF34">
    <property type="entry name" value="MOLYBDATE-BINDING PROTEIN MOLA"/>
    <property type="match status" value="1"/>
</dbReference>
<dbReference type="Gene3D" id="3.40.50.1980">
    <property type="entry name" value="Nitrogenase molybdenum iron protein domain"/>
    <property type="match status" value="2"/>
</dbReference>
<dbReference type="Pfam" id="PF01497">
    <property type="entry name" value="Peripla_BP_2"/>
    <property type="match status" value="1"/>
</dbReference>
<sequence length="400" mass="46003">MGEFIKNILIKQNNLSFFVFLHNKFLFMRQLLVFTLYLLLFLSCNNYQKPVADKSDKGTKTELQYARNITIERTEDYVIVRLLNPWKEGTILHTYYLIERGKDVKVPDDGTKVVTPLRKSVIFTTAHANLVEMLQTQKAIAGVADLKYMIIPDIQKRARVKGGIVDCGDAMKPDVERIIDLNADAVLLSPFENSGGYGRLEQIGVPIIECADYMERSALGRAEWMKFYGLLYGREQEADSLFAVVEQNYKSLSQKASQSKITRSILPDRKVGAVWYLPGGESSVGLLYKDAHGRYAYSNDKHSGSLAMPFETILDKFGQSDFWVLSYNGNFNRRLLLSEYQGYVKLKPYQTKEIYGCKVDSKPYFEEVSWRPDWLLSDLIQLFHPDLHIAPLRYYQKLED</sequence>
<dbReference type="SUPFAM" id="SSF53807">
    <property type="entry name" value="Helical backbone' metal receptor"/>
    <property type="match status" value="1"/>
</dbReference>
<protein>
    <submittedName>
        <fullName evidence="2">Iron ABC transporter substrate-binding protein</fullName>
    </submittedName>
</protein>
<dbReference type="PANTHER" id="PTHR30535">
    <property type="entry name" value="VITAMIN B12-BINDING PROTEIN"/>
    <property type="match status" value="1"/>
</dbReference>
<evidence type="ECO:0000259" key="1">
    <source>
        <dbReference type="PROSITE" id="PS50983"/>
    </source>
</evidence>
<name>A0A250KKH2_9BACT</name>